<evidence type="ECO:0000259" key="2">
    <source>
        <dbReference type="Pfam" id="PF11827"/>
    </source>
</evidence>
<dbReference type="RefSeq" id="WP_092019289.1">
    <property type="nucleotide sequence ID" value="NZ_FOXH01000017.1"/>
</dbReference>
<reference evidence="3 4" key="1">
    <citation type="submission" date="2016-10" db="EMBL/GenBank/DDBJ databases">
        <authorList>
            <person name="de Groot N.N."/>
        </authorList>
    </citation>
    <scope>NUCLEOTIDE SEQUENCE [LARGE SCALE GENOMIC DNA]</scope>
    <source>
        <strain evidence="4">E92,LMG 26720,CCM 7988</strain>
    </source>
</reference>
<organism evidence="3 4">
    <name type="scientific">Pseudarcicella hirudinis</name>
    <dbReference type="NCBI Taxonomy" id="1079859"/>
    <lineage>
        <taxon>Bacteria</taxon>
        <taxon>Pseudomonadati</taxon>
        <taxon>Bacteroidota</taxon>
        <taxon>Cytophagia</taxon>
        <taxon>Cytophagales</taxon>
        <taxon>Flectobacillaceae</taxon>
        <taxon>Pseudarcicella</taxon>
    </lineage>
</organism>
<dbReference type="EMBL" id="FOXH01000017">
    <property type="protein sequence ID" value="SFQ39527.1"/>
    <property type="molecule type" value="Genomic_DNA"/>
</dbReference>
<proteinExistence type="predicted"/>
<dbReference type="OrthoDB" id="5513217at2"/>
<dbReference type="Pfam" id="PF11827">
    <property type="entry name" value="DUF3347"/>
    <property type="match status" value="1"/>
</dbReference>
<name>A0A1I5Y6H0_9BACT</name>
<keyword evidence="1" id="KW-0732">Signal</keyword>
<evidence type="ECO:0000313" key="4">
    <source>
        <dbReference type="Proteomes" id="UP000199306"/>
    </source>
</evidence>
<feature type="signal peptide" evidence="1">
    <location>
        <begin position="1"/>
        <end position="21"/>
    </location>
</feature>
<dbReference type="InterPro" id="IPR021782">
    <property type="entry name" value="DUF3347"/>
</dbReference>
<dbReference type="Proteomes" id="UP000199306">
    <property type="component" value="Unassembled WGS sequence"/>
</dbReference>
<accession>A0A1I5Y6H0</accession>
<dbReference type="AlphaFoldDB" id="A0A1I5Y6H0"/>
<evidence type="ECO:0000313" key="3">
    <source>
        <dbReference type="EMBL" id="SFQ39527.1"/>
    </source>
</evidence>
<feature type="chain" id="PRO_5011670955" description="DUF3347 domain-containing protein" evidence="1">
    <location>
        <begin position="22"/>
        <end position="192"/>
    </location>
</feature>
<dbReference type="STRING" id="1079859.SAMN04515674_11729"/>
<evidence type="ECO:0000256" key="1">
    <source>
        <dbReference type="SAM" id="SignalP"/>
    </source>
</evidence>
<keyword evidence="4" id="KW-1185">Reference proteome</keyword>
<protein>
    <recommendedName>
        <fullName evidence="2">DUF3347 domain-containing protein</fullName>
    </recommendedName>
</protein>
<sequence length="192" mass="21543">MKTLKIAASIVFISLSNLAFSQHDHHASAHQKAETQREIKDLGKVDNAVREQIDKALQSYFEVKNALVATDGKLAKQKAKALSQLLKSIESSKLNAEQQQVYAKLSKELAFDAEHISETEDVAHQKDHFADLSKNMFQLVKVFKANASPVYYDYCPMAFNNKGGYWVSEQKEIANPYFGNKMLKCGSVKEAL</sequence>
<feature type="domain" description="DUF3347" evidence="2">
    <location>
        <begin position="57"/>
        <end position="146"/>
    </location>
</feature>
<gene>
    <name evidence="3" type="ORF">SAMN04515674_11729</name>
</gene>